<dbReference type="GO" id="GO:0003746">
    <property type="term" value="F:translation elongation factor activity"/>
    <property type="evidence" value="ECO:0007669"/>
    <property type="project" value="UniProtKB-KW"/>
</dbReference>
<dbReference type="InterPro" id="IPR049720">
    <property type="entry name" value="EF1B_bsu/dsu"/>
</dbReference>
<evidence type="ECO:0008006" key="10">
    <source>
        <dbReference type="Google" id="ProtNLM"/>
    </source>
</evidence>
<dbReference type="Gene3D" id="3.30.70.60">
    <property type="match status" value="1"/>
</dbReference>
<accession>A0A498S982</accession>
<comment type="similarity">
    <text evidence="1">Belongs to the EF-1-beta/EF-1-delta family.</text>
</comment>
<dbReference type="InterPro" id="IPR036219">
    <property type="entry name" value="eEF-1beta-like_sf"/>
</dbReference>
<feature type="region of interest" description="Disordered" evidence="5">
    <location>
        <begin position="336"/>
        <end position="366"/>
    </location>
</feature>
<dbReference type="SMART" id="SM01182">
    <property type="entry name" value="EF-1_beta_acid"/>
    <property type="match status" value="1"/>
</dbReference>
<evidence type="ECO:0000256" key="4">
    <source>
        <dbReference type="SAM" id="Coils"/>
    </source>
</evidence>
<organism evidence="8 9">
    <name type="scientific">Acanthocheilonema viteae</name>
    <name type="common">Filarial nematode worm</name>
    <name type="synonym">Dipetalonema viteae</name>
    <dbReference type="NCBI Taxonomy" id="6277"/>
    <lineage>
        <taxon>Eukaryota</taxon>
        <taxon>Metazoa</taxon>
        <taxon>Ecdysozoa</taxon>
        <taxon>Nematoda</taxon>
        <taxon>Chromadorea</taxon>
        <taxon>Rhabditida</taxon>
        <taxon>Spirurina</taxon>
        <taxon>Spiruromorpha</taxon>
        <taxon>Filarioidea</taxon>
        <taxon>Onchocercidae</taxon>
        <taxon>Acanthocheilonema</taxon>
    </lineage>
</organism>
<dbReference type="OrthoDB" id="331763at2759"/>
<dbReference type="Pfam" id="PF10354">
    <property type="entry name" value="BMT5-like"/>
    <property type="match status" value="1"/>
</dbReference>
<dbReference type="GO" id="GO:0070475">
    <property type="term" value="P:rRNA base methylation"/>
    <property type="evidence" value="ECO:0007669"/>
    <property type="project" value="InterPro"/>
</dbReference>
<dbReference type="AlphaFoldDB" id="A0A498S982"/>
<dbReference type="GO" id="GO:0070042">
    <property type="term" value="F:rRNA (uridine-N3-)-methyltransferase activity"/>
    <property type="evidence" value="ECO:0007669"/>
    <property type="project" value="InterPro"/>
</dbReference>
<feature type="coiled-coil region" evidence="4">
    <location>
        <begin position="111"/>
        <end position="145"/>
    </location>
</feature>
<keyword evidence="4" id="KW-0175">Coiled coil</keyword>
<dbReference type="Pfam" id="PF00736">
    <property type="entry name" value="EF1_GNE"/>
    <property type="match status" value="1"/>
</dbReference>
<evidence type="ECO:0000259" key="7">
    <source>
        <dbReference type="SMART" id="SM01182"/>
    </source>
</evidence>
<dbReference type="SUPFAM" id="SSF54984">
    <property type="entry name" value="eEF-1beta-like"/>
    <property type="match status" value="1"/>
</dbReference>
<dbReference type="InterPro" id="IPR014717">
    <property type="entry name" value="Transl_elong_EF1B/ribsomal_bS6"/>
</dbReference>
<evidence type="ECO:0000259" key="6">
    <source>
        <dbReference type="SMART" id="SM00888"/>
    </source>
</evidence>
<dbReference type="InterPro" id="IPR019446">
    <property type="entry name" value="BMT5-like"/>
</dbReference>
<dbReference type="Proteomes" id="UP000276991">
    <property type="component" value="Unassembled WGS sequence"/>
</dbReference>
<reference evidence="8 9" key="1">
    <citation type="submission" date="2018-08" db="EMBL/GenBank/DDBJ databases">
        <authorList>
            <person name="Laetsch R D."/>
            <person name="Stevens L."/>
            <person name="Kumar S."/>
            <person name="Blaxter L. M."/>
        </authorList>
    </citation>
    <scope>NUCLEOTIDE SEQUENCE [LARGE SCALE GENOMIC DNA]</scope>
</reference>
<dbReference type="CDD" id="cd00292">
    <property type="entry name" value="EF1B"/>
    <property type="match status" value="1"/>
</dbReference>
<feature type="domain" description="Translation elongation factor EF1B beta/delta subunit guanine nucleotide exchange" evidence="6">
    <location>
        <begin position="390"/>
        <end position="467"/>
    </location>
</feature>
<gene>
    <name evidence="8" type="ORF">NAV_LOCUS1239</name>
</gene>
<keyword evidence="3" id="KW-0648">Protein biosynthesis</keyword>
<feature type="compositionally biased region" description="Acidic residues" evidence="5">
    <location>
        <begin position="347"/>
        <end position="364"/>
    </location>
</feature>
<evidence type="ECO:0000313" key="8">
    <source>
        <dbReference type="EMBL" id="VBB26409.1"/>
    </source>
</evidence>
<dbReference type="Pfam" id="PF10587">
    <property type="entry name" value="EF-1_beta_acid"/>
    <property type="match status" value="1"/>
</dbReference>
<dbReference type="InterPro" id="IPR014038">
    <property type="entry name" value="EF1B_bsu/dsu_GNE"/>
</dbReference>
<dbReference type="PANTHER" id="PTHR11595:SF21">
    <property type="entry name" value="ELONGATION FACTOR 1-BETA"/>
    <property type="match status" value="1"/>
</dbReference>
<evidence type="ECO:0000256" key="2">
    <source>
        <dbReference type="ARBA" id="ARBA00022768"/>
    </source>
</evidence>
<feature type="domain" description="Elongation factor 1 beta central acidic region eukaryote" evidence="7">
    <location>
        <begin position="354"/>
        <end position="381"/>
    </location>
</feature>
<evidence type="ECO:0000313" key="9">
    <source>
        <dbReference type="Proteomes" id="UP000276991"/>
    </source>
</evidence>
<feature type="region of interest" description="Disordered" evidence="5">
    <location>
        <begin position="40"/>
        <end position="69"/>
    </location>
</feature>
<dbReference type="GO" id="GO:0005853">
    <property type="term" value="C:eukaryotic translation elongation factor 1 complex"/>
    <property type="evidence" value="ECO:0007669"/>
    <property type="project" value="InterPro"/>
</dbReference>
<dbReference type="SMART" id="SM00888">
    <property type="entry name" value="EF1_GNE"/>
    <property type="match status" value="1"/>
</dbReference>
<name>A0A498S982_ACAVI</name>
<sequence>MVSIESLLPEVTTLFSHQLTLKAADELFFGDKMLYHYHSNDGSKKGIPDGGEQERRKGKNKDQKNRSYGDIVHETSIGMDGLHNAIANARKTLKQALGDNNVVEDATSGALTKLTGEVAALKKISDEMRNEIEKLREDFQKILNYVHQTVSKAQYHLQLRPCMSSSLKRVGSRTLILGDGNLSFSLAFARLHPETEIYASVFESYSEYITKYPSGKKNIIELRTNHPYVYILFSIDVCSLPKDWTGFYDDIIWNFPHHCGKTNLRKSRQLIRKAFASVGRLLLSGRFHITLAKGQSGLDHLSILFKRCFKYQRLPEHRSDSWNGTDIPLPVLTKQSSSKVEKPLEASNEDDFDLFGSSDEEEDAEKERIKQERLKAYAEKKAKKPECIAKSSIILDVKPWDDTTDMQEMEKLVRNIEKDGLVWGGAKLIPLAYGIKVLQIICIVEDAKVSVDDLIDQITEEVSDHVHFY</sequence>
<protein>
    <recommendedName>
        <fullName evidence="10">Translation elongation factor EF1B beta/delta subunit guanine nucleotide exchange domain-containing protein</fullName>
    </recommendedName>
</protein>
<dbReference type="EMBL" id="UPTC01000102">
    <property type="protein sequence ID" value="VBB26409.1"/>
    <property type="molecule type" value="Genomic_DNA"/>
</dbReference>
<dbReference type="PANTHER" id="PTHR11595">
    <property type="entry name" value="EF-HAND AND COILED-COIL DOMAIN-CONTAINING FAMILY MEMBER"/>
    <property type="match status" value="1"/>
</dbReference>
<evidence type="ECO:0000256" key="1">
    <source>
        <dbReference type="ARBA" id="ARBA00007411"/>
    </source>
</evidence>
<dbReference type="FunFam" id="3.30.70.60:FF:000001">
    <property type="entry name" value="Elongation factor 1-beta 1 like"/>
    <property type="match status" value="1"/>
</dbReference>
<dbReference type="STRING" id="6277.A0A498S982"/>
<evidence type="ECO:0000256" key="5">
    <source>
        <dbReference type="SAM" id="MobiDB-lite"/>
    </source>
</evidence>
<dbReference type="GO" id="GO:0005085">
    <property type="term" value="F:guanyl-nucleotide exchange factor activity"/>
    <property type="evidence" value="ECO:0007669"/>
    <property type="project" value="TreeGrafter"/>
</dbReference>
<dbReference type="InterPro" id="IPR018940">
    <property type="entry name" value="EF-1_beta_acid_region_euk"/>
</dbReference>
<proteinExistence type="inferred from homology"/>
<evidence type="ECO:0000256" key="3">
    <source>
        <dbReference type="ARBA" id="ARBA00022917"/>
    </source>
</evidence>
<dbReference type="GO" id="GO:0005829">
    <property type="term" value="C:cytosol"/>
    <property type="evidence" value="ECO:0007669"/>
    <property type="project" value="TreeGrafter"/>
</dbReference>
<keyword evidence="9" id="KW-1185">Reference proteome</keyword>
<keyword evidence="2" id="KW-0251">Elongation factor</keyword>